<dbReference type="RefSeq" id="WP_066611369.1">
    <property type="nucleotide sequence ID" value="NZ_LQQU01000016.1"/>
</dbReference>
<protein>
    <submittedName>
        <fullName evidence="2">Glyoxalase</fullName>
    </submittedName>
</protein>
<comment type="caution">
    <text evidence="2">The sequence shown here is derived from an EMBL/GenBank/DDBJ whole genome shotgun (WGS) entry which is preliminary data.</text>
</comment>
<keyword evidence="3" id="KW-1185">Reference proteome</keyword>
<dbReference type="STRING" id="1452487.AVW16_09410"/>
<dbReference type="InterPro" id="IPR029068">
    <property type="entry name" value="Glyas_Bleomycin-R_OHBP_Dase"/>
</dbReference>
<gene>
    <name evidence="2" type="ORF">AVW16_09410</name>
</gene>
<dbReference type="SUPFAM" id="SSF54593">
    <property type="entry name" value="Glyoxalase/Bleomycin resistance protein/Dihydroxybiphenyl dioxygenase"/>
    <property type="match status" value="1"/>
</dbReference>
<evidence type="ECO:0000313" key="2">
    <source>
        <dbReference type="EMBL" id="KZE33208.1"/>
    </source>
</evidence>
<dbReference type="OrthoDB" id="9795618at2"/>
<dbReference type="Pfam" id="PF00903">
    <property type="entry name" value="Glyoxalase"/>
    <property type="match status" value="1"/>
</dbReference>
<evidence type="ECO:0000259" key="1">
    <source>
        <dbReference type="PROSITE" id="PS51819"/>
    </source>
</evidence>
<dbReference type="Proteomes" id="UP000076625">
    <property type="component" value="Unassembled WGS sequence"/>
</dbReference>
<sequence>MLTLGKIDHIHVRVADLKVALDWYERVLGMNIDTRYRHMQEGHGITMLSNPSASVRLALSEEAGEGGALPGTVAFSVGGQEFLAWIDALAGQRVRDKDGETIARDSVRDHAFFLSINFVDPFGNPFEIVSYDHTWLAAKLKLNGRGAH</sequence>
<dbReference type="PROSITE" id="PS51819">
    <property type="entry name" value="VOC"/>
    <property type="match status" value="1"/>
</dbReference>
<name>A0A161R8X1_9NEIS</name>
<dbReference type="EMBL" id="LQQU01000016">
    <property type="protein sequence ID" value="KZE33208.1"/>
    <property type="molecule type" value="Genomic_DNA"/>
</dbReference>
<feature type="domain" description="VOC" evidence="1">
    <location>
        <begin position="6"/>
        <end position="131"/>
    </location>
</feature>
<dbReference type="Gene3D" id="3.10.180.10">
    <property type="entry name" value="2,3-Dihydroxybiphenyl 1,2-Dioxygenase, domain 1"/>
    <property type="match status" value="1"/>
</dbReference>
<accession>A0A161R8X1</accession>
<dbReference type="InterPro" id="IPR004360">
    <property type="entry name" value="Glyas_Fos-R_dOase_dom"/>
</dbReference>
<dbReference type="AlphaFoldDB" id="A0A161R8X1"/>
<proteinExistence type="predicted"/>
<reference evidence="3" key="1">
    <citation type="submission" date="2016-01" db="EMBL/GenBank/DDBJ databases">
        <title>Draft genome of Chromobacterium sp. F49.</title>
        <authorList>
            <person name="Hong K.W."/>
        </authorList>
    </citation>
    <scope>NUCLEOTIDE SEQUENCE [LARGE SCALE GENOMIC DNA]</scope>
    <source>
        <strain evidence="3">CN10</strain>
    </source>
</reference>
<organism evidence="2 3">
    <name type="scientific">Crenobacter luteus</name>
    <dbReference type="NCBI Taxonomy" id="1452487"/>
    <lineage>
        <taxon>Bacteria</taxon>
        <taxon>Pseudomonadati</taxon>
        <taxon>Pseudomonadota</taxon>
        <taxon>Betaproteobacteria</taxon>
        <taxon>Neisseriales</taxon>
        <taxon>Neisseriaceae</taxon>
        <taxon>Crenobacter</taxon>
    </lineage>
</organism>
<evidence type="ECO:0000313" key="3">
    <source>
        <dbReference type="Proteomes" id="UP000076625"/>
    </source>
</evidence>
<dbReference type="CDD" id="cd06587">
    <property type="entry name" value="VOC"/>
    <property type="match status" value="1"/>
</dbReference>
<dbReference type="InterPro" id="IPR037523">
    <property type="entry name" value="VOC_core"/>
</dbReference>